<evidence type="ECO:0000256" key="2">
    <source>
        <dbReference type="SAM" id="MobiDB-lite"/>
    </source>
</evidence>
<evidence type="ECO:0000256" key="1">
    <source>
        <dbReference type="SAM" id="Coils"/>
    </source>
</evidence>
<accession>A0A8J6N9R2</accession>
<organism evidence="4 5">
    <name type="scientific">Candidatus Desulfaltia bathyphila</name>
    <dbReference type="NCBI Taxonomy" id="2841697"/>
    <lineage>
        <taxon>Bacteria</taxon>
        <taxon>Pseudomonadati</taxon>
        <taxon>Thermodesulfobacteriota</taxon>
        <taxon>Desulfobacteria</taxon>
        <taxon>Desulfobacterales</taxon>
        <taxon>Desulfobacterales incertae sedis</taxon>
        <taxon>Candidatus Desulfaltia</taxon>
    </lineage>
</organism>
<proteinExistence type="predicted"/>
<evidence type="ECO:0000313" key="4">
    <source>
        <dbReference type="EMBL" id="MBC8200306.1"/>
    </source>
</evidence>
<evidence type="ECO:0000313" key="5">
    <source>
        <dbReference type="Proteomes" id="UP000603545"/>
    </source>
</evidence>
<comment type="caution">
    <text evidence="4">The sequence shown here is derived from an EMBL/GenBank/DDBJ whole genome shotgun (WGS) entry which is preliminary data.</text>
</comment>
<dbReference type="Proteomes" id="UP000603545">
    <property type="component" value="Unassembled WGS sequence"/>
</dbReference>
<feature type="region of interest" description="Disordered" evidence="2">
    <location>
        <begin position="231"/>
        <end position="264"/>
    </location>
</feature>
<gene>
    <name evidence="4" type="ORF">H8E80_09755</name>
</gene>
<protein>
    <submittedName>
        <fullName evidence="4">Uncharacterized protein</fullName>
    </submittedName>
</protein>
<dbReference type="EMBL" id="JACNLL010000091">
    <property type="protein sequence ID" value="MBC8200306.1"/>
    <property type="molecule type" value="Genomic_DNA"/>
</dbReference>
<sequence length="264" mass="29551">MNEKDPTKFRIRIDDKIPDTGFEEEIKDRGIEKLSRRITLVSILIPCLIAVILFVAYLDIKKRVGSMHSAGETVSQDLNSRLSLVSEKQAKLEDMLAKKIEVELKEATTAIRYIRSARKVDNKTLKGAIADIEKGLGPVRKDLKNAASGIKALDKNLANLGKELDKAKNDLNKMQADISLLSSAKIDRKALDNVLNSRRKIYEQKLKQITEDLANKVESIRKRIRKIEMSMPSVAVTSKPPPTKKPAEETATPQPGIIIEEDIK</sequence>
<dbReference type="AlphaFoldDB" id="A0A8J6N9R2"/>
<keyword evidence="1" id="KW-0175">Coiled coil</keyword>
<reference evidence="4 5" key="1">
    <citation type="submission" date="2020-08" db="EMBL/GenBank/DDBJ databases">
        <title>Bridging the membrane lipid divide: bacteria of the FCB group superphylum have the potential to synthesize archaeal ether lipids.</title>
        <authorList>
            <person name="Villanueva L."/>
            <person name="Von Meijenfeldt F.A.B."/>
            <person name="Westbye A.B."/>
            <person name="Yadav S."/>
            <person name="Hopmans E.C."/>
            <person name="Dutilh B.E."/>
            <person name="Sinninghe Damste J.S."/>
        </authorList>
    </citation>
    <scope>NUCLEOTIDE SEQUENCE [LARGE SCALE GENOMIC DNA]</scope>
    <source>
        <strain evidence="4">NIOZ-UU82</strain>
    </source>
</reference>
<name>A0A8J6N9R2_9BACT</name>
<keyword evidence="3" id="KW-1133">Transmembrane helix</keyword>
<feature type="transmembrane region" description="Helical" evidence="3">
    <location>
        <begin position="38"/>
        <end position="58"/>
    </location>
</feature>
<evidence type="ECO:0000256" key="3">
    <source>
        <dbReference type="SAM" id="Phobius"/>
    </source>
</evidence>
<keyword evidence="3" id="KW-0812">Transmembrane</keyword>
<keyword evidence="3" id="KW-0472">Membrane</keyword>
<feature type="coiled-coil region" evidence="1">
    <location>
        <begin position="150"/>
        <end position="184"/>
    </location>
</feature>